<dbReference type="Proteomes" id="UP000226245">
    <property type="component" value="Segment"/>
</dbReference>
<keyword evidence="3" id="KW-1185">Reference proteome</keyword>
<name>A0A1D8EW92_9CAUD</name>
<protein>
    <submittedName>
        <fullName evidence="2">Head-to-tail stopper</fullName>
    </submittedName>
</protein>
<evidence type="ECO:0000256" key="1">
    <source>
        <dbReference type="SAM" id="MobiDB-lite"/>
    </source>
</evidence>
<evidence type="ECO:0000313" key="2">
    <source>
        <dbReference type="EMBL" id="AOT25473.1"/>
    </source>
</evidence>
<gene>
    <name evidence="2" type="ORF">SEA_BABYRAY_19</name>
</gene>
<feature type="region of interest" description="Disordered" evidence="1">
    <location>
        <begin position="43"/>
        <end position="62"/>
    </location>
</feature>
<evidence type="ECO:0000313" key="3">
    <source>
        <dbReference type="Proteomes" id="UP000226245"/>
    </source>
</evidence>
<sequence>MSLLDRCDQDVVVYPQEVTTDADGNTKTRPAKTGIPAKARIQVLGQSGTSSRRQEQDNEGFESERVYTIHFSRKFEREHGPFGMQSQIEWQKDDQGRPIRWALFGEPAYYTGSRRTQHVGYTMKRY</sequence>
<reference evidence="2 3" key="1">
    <citation type="submission" date="2016-08" db="EMBL/GenBank/DDBJ databases">
        <authorList>
            <person name="DeLong Z."/>
            <person name="DeVault B."/>
            <person name="Huffman J."/>
            <person name="Scuttaro V."/>
            <person name="Woodford M."/>
            <person name="Washington J.M."/>
            <person name="Klyczek K."/>
            <person name="Garlena R.A."/>
            <person name="Russell D.A."/>
            <person name="Pope W.H."/>
            <person name="Jacobs-Sera D."/>
            <person name="Hendrix R.W."/>
            <person name="Hatfull G.F."/>
        </authorList>
    </citation>
    <scope>NUCLEOTIDE SEQUENCE [LARGE SCALE GENOMIC DNA]</scope>
</reference>
<organism evidence="2 3">
    <name type="scientific">Mycobacterium phage BabyRay</name>
    <dbReference type="NCBI Taxonomy" id="1897486"/>
    <lineage>
        <taxon>Viruses</taxon>
        <taxon>Duplodnaviria</taxon>
        <taxon>Heunggongvirae</taxon>
        <taxon>Uroviricota</taxon>
        <taxon>Caudoviricetes</taxon>
        <taxon>Veracruzvirus</taxon>
        <taxon>Veracruzvirus babyboy</taxon>
    </lineage>
</organism>
<feature type="compositionally biased region" description="Basic and acidic residues" evidence="1">
    <location>
        <begin position="52"/>
        <end position="62"/>
    </location>
</feature>
<accession>A0A1D8EW92</accession>
<proteinExistence type="predicted"/>
<dbReference type="EMBL" id="KX683423">
    <property type="protein sequence ID" value="AOT25473.1"/>
    <property type="molecule type" value="Genomic_DNA"/>
</dbReference>